<feature type="region of interest" description="Disordered" evidence="1">
    <location>
        <begin position="1"/>
        <end position="44"/>
    </location>
</feature>
<protein>
    <submittedName>
        <fullName evidence="2">Uncharacterized protein</fullName>
    </submittedName>
</protein>
<reference evidence="2" key="2">
    <citation type="submission" date="2023-06" db="EMBL/GenBank/DDBJ databases">
        <authorList>
            <consortium name="Lawrence Berkeley National Laboratory"/>
            <person name="Haridas S."/>
            <person name="Hensen N."/>
            <person name="Bonometti L."/>
            <person name="Westerberg I."/>
            <person name="Brannstrom I.O."/>
            <person name="Guillou S."/>
            <person name="Cros-Aarteil S."/>
            <person name="Calhoun S."/>
            <person name="Kuo A."/>
            <person name="Mondo S."/>
            <person name="Pangilinan J."/>
            <person name="Riley R."/>
            <person name="Labutti K."/>
            <person name="Andreopoulos B."/>
            <person name="Lipzen A."/>
            <person name="Chen C."/>
            <person name="Yanf M."/>
            <person name="Daum C."/>
            <person name="Ng V."/>
            <person name="Clum A."/>
            <person name="Steindorff A."/>
            <person name="Ohm R."/>
            <person name="Martin F."/>
            <person name="Silar P."/>
            <person name="Natvig D."/>
            <person name="Lalanne C."/>
            <person name="Gautier V."/>
            <person name="Ament-Velasquez S.L."/>
            <person name="Kruys A."/>
            <person name="Hutchinson M.I."/>
            <person name="Powell A.J."/>
            <person name="Barry K."/>
            <person name="Miller A.N."/>
            <person name="Grigoriev I.V."/>
            <person name="Debuchy R."/>
            <person name="Gladieux P."/>
            <person name="Thoren M.H."/>
            <person name="Johannesson H."/>
        </authorList>
    </citation>
    <scope>NUCLEOTIDE SEQUENCE</scope>
    <source>
        <strain evidence="2">CBS 955.72</strain>
    </source>
</reference>
<keyword evidence="3" id="KW-1185">Reference proteome</keyword>
<dbReference type="EMBL" id="JAUIQD010000006">
    <property type="protein sequence ID" value="KAK3347172.1"/>
    <property type="molecule type" value="Genomic_DNA"/>
</dbReference>
<dbReference type="AlphaFoldDB" id="A0AAJ0HCT2"/>
<gene>
    <name evidence="2" type="ORF">B0T25DRAFT_296016</name>
</gene>
<name>A0AAJ0HCT2_9PEZI</name>
<organism evidence="2 3">
    <name type="scientific">Lasiosphaeria hispida</name>
    <dbReference type="NCBI Taxonomy" id="260671"/>
    <lineage>
        <taxon>Eukaryota</taxon>
        <taxon>Fungi</taxon>
        <taxon>Dikarya</taxon>
        <taxon>Ascomycota</taxon>
        <taxon>Pezizomycotina</taxon>
        <taxon>Sordariomycetes</taxon>
        <taxon>Sordariomycetidae</taxon>
        <taxon>Sordariales</taxon>
        <taxon>Lasiosphaeriaceae</taxon>
        <taxon>Lasiosphaeria</taxon>
    </lineage>
</organism>
<evidence type="ECO:0000313" key="3">
    <source>
        <dbReference type="Proteomes" id="UP001275084"/>
    </source>
</evidence>
<evidence type="ECO:0000313" key="2">
    <source>
        <dbReference type="EMBL" id="KAK3347172.1"/>
    </source>
</evidence>
<feature type="region of interest" description="Disordered" evidence="1">
    <location>
        <begin position="82"/>
        <end position="105"/>
    </location>
</feature>
<sequence>MDSTNPVDASGPASLPPGGASSTGITQDSRRKPTSSSFYDFHGTRYNKKIPGAQTWIYAREARQQQATVHPDLVLTGRGKYPSAFKNHDNELDLSTPGSAGPEGKTEWVHQPLIPGRVEAWLDIIPAGAVRSFYTCGNPGQFDVGYHDPLKSPTRNGSAKFSLATYHAAARTASDKQQQQNQ</sequence>
<accession>A0AAJ0HCT2</accession>
<dbReference type="Proteomes" id="UP001275084">
    <property type="component" value="Unassembled WGS sequence"/>
</dbReference>
<reference evidence="2" key="1">
    <citation type="journal article" date="2023" name="Mol. Phylogenet. Evol.">
        <title>Genome-scale phylogeny and comparative genomics of the fungal order Sordariales.</title>
        <authorList>
            <person name="Hensen N."/>
            <person name="Bonometti L."/>
            <person name="Westerberg I."/>
            <person name="Brannstrom I.O."/>
            <person name="Guillou S."/>
            <person name="Cros-Aarteil S."/>
            <person name="Calhoun S."/>
            <person name="Haridas S."/>
            <person name="Kuo A."/>
            <person name="Mondo S."/>
            <person name="Pangilinan J."/>
            <person name="Riley R."/>
            <person name="LaButti K."/>
            <person name="Andreopoulos B."/>
            <person name="Lipzen A."/>
            <person name="Chen C."/>
            <person name="Yan M."/>
            <person name="Daum C."/>
            <person name="Ng V."/>
            <person name="Clum A."/>
            <person name="Steindorff A."/>
            <person name="Ohm R.A."/>
            <person name="Martin F."/>
            <person name="Silar P."/>
            <person name="Natvig D.O."/>
            <person name="Lalanne C."/>
            <person name="Gautier V."/>
            <person name="Ament-Velasquez S.L."/>
            <person name="Kruys A."/>
            <person name="Hutchinson M.I."/>
            <person name="Powell A.J."/>
            <person name="Barry K."/>
            <person name="Miller A.N."/>
            <person name="Grigoriev I.V."/>
            <person name="Debuchy R."/>
            <person name="Gladieux P."/>
            <person name="Hiltunen Thoren M."/>
            <person name="Johannesson H."/>
        </authorList>
    </citation>
    <scope>NUCLEOTIDE SEQUENCE</scope>
    <source>
        <strain evidence="2">CBS 955.72</strain>
    </source>
</reference>
<comment type="caution">
    <text evidence="2">The sequence shown here is derived from an EMBL/GenBank/DDBJ whole genome shotgun (WGS) entry which is preliminary data.</text>
</comment>
<evidence type="ECO:0000256" key="1">
    <source>
        <dbReference type="SAM" id="MobiDB-lite"/>
    </source>
</evidence>
<proteinExistence type="predicted"/>